<keyword evidence="1 2" id="KW-0436">Ligase</keyword>
<comment type="similarity">
    <text evidence="2">Belongs to the BshC family.</text>
</comment>
<accession>H6RFA0</accession>
<dbReference type="NCBIfam" id="TIGR03998">
    <property type="entry name" value="thiol_BshC"/>
    <property type="match status" value="1"/>
</dbReference>
<evidence type="ECO:0000259" key="4">
    <source>
        <dbReference type="Pfam" id="PF24850"/>
    </source>
</evidence>
<dbReference type="GO" id="GO:0016874">
    <property type="term" value="F:ligase activity"/>
    <property type="evidence" value="ECO:0007669"/>
    <property type="project" value="UniProtKB-UniRule"/>
</dbReference>
<feature type="domain" description="Bacillithiol biosynthesis BshC C-terminal coiled-coil" evidence="4">
    <location>
        <begin position="377"/>
        <end position="507"/>
    </location>
</feature>
<sequence>MKLIESLGYHKAIYSPLMQKLLQNDASLKSFHNGLVSIPAATRAASKRAASFDKSKRNTLVDVLHKQYKHLDPDAKTRTQIDALLAPNAVTITTGHQLNILTGPLYFWYKILDVINLAARIQDADNKHQYVPVFWMASEDHDFEEINHFFLGEQKVRWEATASGAVGRMPTTGLESVLKTLTPYYTGTDQAKELLTLFSECYLQEDTLANATRRLVHQLFGVHGIVVIDGDDAALKSLFVPVLKAEVSKNITFNAVTQTNNDLKKVVKDFNPQVNPREINLFYMFGDNRLRIITDANLFGTTENPSKWTRQSLSEEIEKHPERFSPNALMRPLYQECVLPNIAYIGGGGELGYWLQLKATFKAFGVPYPLLKHRSTVLLMSKKQVKKCNKLNLPIADLFLPTAAFINKRVRQISDINIDFSSQRELLKDNFKAFHGLASQTDKSFLGAVEAQEKKQLKGLDNLEKRLLKAQRKKLQDEVVRVTDIKNDLFPNNKLQERTAHFSSFVKGDGLVYFTAKLKAVLSTAKNGLLVIQI</sequence>
<dbReference type="AlphaFoldDB" id="H6RFA0"/>
<feature type="domain" description="Bacillithiol biosynthesis BshC N-terminal Rossmann-like" evidence="3">
    <location>
        <begin position="7"/>
        <end position="374"/>
    </location>
</feature>
<evidence type="ECO:0000313" key="5">
    <source>
        <dbReference type="EMBL" id="CCF99711.1"/>
    </source>
</evidence>
<dbReference type="EMBL" id="FO117587">
    <property type="protein sequence ID" value="CCF99711.1"/>
    <property type="molecule type" value="Genomic_DNA"/>
</dbReference>
<proteinExistence type="inferred from homology"/>
<protein>
    <recommendedName>
        <fullName evidence="2">Putative cysteine ligase BshC</fullName>
        <ecNumber evidence="2">6.-.-.-</ecNumber>
    </recommendedName>
</protein>
<dbReference type="InterPro" id="IPR011199">
    <property type="entry name" value="Bacillithiol_biosynth_BshC"/>
</dbReference>
<evidence type="ECO:0000259" key="3">
    <source>
        <dbReference type="Pfam" id="PF10079"/>
    </source>
</evidence>
<dbReference type="EC" id="6.-.-.-" evidence="2"/>
<organism evidence="5">
    <name type="scientific">uncultured Flavobacteriia bacterium</name>
    <dbReference type="NCBI Taxonomy" id="212695"/>
    <lineage>
        <taxon>Bacteria</taxon>
        <taxon>Pseudomonadati</taxon>
        <taxon>Bacteroidota</taxon>
        <taxon>Flavobacteriia</taxon>
        <taxon>environmental samples</taxon>
    </lineage>
</organism>
<evidence type="ECO:0000256" key="1">
    <source>
        <dbReference type="ARBA" id="ARBA00022598"/>
    </source>
</evidence>
<reference evidence="5" key="1">
    <citation type="journal article" date="2012" name="Environ. Microbiol.">
        <title>Genomic content of uncultured Bacteroidetes from contrasting oceanic provinces in the North Atlantic Ocean.</title>
        <authorList>
            <person name="Gomez-Pereira P.R."/>
            <person name="Schuler M."/>
            <person name="Fuchs B.M."/>
            <person name="Bennke C."/>
            <person name="Teeling H."/>
            <person name="Waldmann J."/>
            <person name="Richter M."/>
            <person name="Barbe V."/>
            <person name="Bataille E."/>
            <person name="Glockner F.O."/>
            <person name="Amann R."/>
        </authorList>
    </citation>
    <scope>NUCLEOTIDE SEQUENCE</scope>
</reference>
<gene>
    <name evidence="2" type="primary">bshC</name>
    <name evidence="5" type="ORF">VIS_S18BRA80039</name>
</gene>
<dbReference type="HAMAP" id="MF_01867">
    <property type="entry name" value="BshC"/>
    <property type="match status" value="1"/>
</dbReference>
<dbReference type="PIRSF" id="PIRSF012535">
    <property type="entry name" value="UCP012535"/>
    <property type="match status" value="1"/>
</dbReference>
<dbReference type="Pfam" id="PF24850">
    <property type="entry name" value="CC_BshC"/>
    <property type="match status" value="1"/>
</dbReference>
<evidence type="ECO:0000256" key="2">
    <source>
        <dbReference type="HAMAP-Rule" id="MF_01867"/>
    </source>
</evidence>
<name>H6RFA0_9BACT</name>
<dbReference type="InterPro" id="IPR055399">
    <property type="entry name" value="CC_BshC"/>
</dbReference>
<dbReference type="InterPro" id="IPR055398">
    <property type="entry name" value="Rossmann-like_BshC"/>
</dbReference>
<reference evidence="5" key="2">
    <citation type="submission" date="2012-02" db="EMBL/GenBank/DDBJ databases">
        <authorList>
            <person name="Genoscope - CEA"/>
        </authorList>
    </citation>
    <scope>NUCLEOTIDE SEQUENCE</scope>
</reference>
<dbReference type="Pfam" id="PF10079">
    <property type="entry name" value="Rossmann-like_BshC"/>
    <property type="match status" value="1"/>
</dbReference>